<organism evidence="2 3">
    <name type="scientific">Nelumbo nucifera</name>
    <name type="common">Sacred lotus</name>
    <dbReference type="NCBI Taxonomy" id="4432"/>
    <lineage>
        <taxon>Eukaryota</taxon>
        <taxon>Viridiplantae</taxon>
        <taxon>Streptophyta</taxon>
        <taxon>Embryophyta</taxon>
        <taxon>Tracheophyta</taxon>
        <taxon>Spermatophyta</taxon>
        <taxon>Magnoliopsida</taxon>
        <taxon>Proteales</taxon>
        <taxon>Nelumbonaceae</taxon>
        <taxon>Nelumbo</taxon>
    </lineage>
</organism>
<proteinExistence type="predicted"/>
<sequence length="121" mass="13461">MTLRSSPSKSVSPSLATRSTHPPALSKPPQRYSLVFSETWLSCTVWRLLRTRSTRLSSSTVSIISTMAKKPSPLAWNLPSRSHHEEGLHHHRLPRITVFSSIEAGPFSSPLRTDGSSSWLL</sequence>
<evidence type="ECO:0000313" key="2">
    <source>
        <dbReference type="EMBL" id="DAD39162.1"/>
    </source>
</evidence>
<name>A0A822Z2A8_NELNU</name>
<keyword evidence="3" id="KW-1185">Reference proteome</keyword>
<reference evidence="2 3" key="1">
    <citation type="journal article" date="2020" name="Mol. Biol. Evol.">
        <title>Distinct Expression and Methylation Patterns for Genes with Different Fates following a Single Whole-Genome Duplication in Flowering Plants.</title>
        <authorList>
            <person name="Shi T."/>
            <person name="Rahmani R.S."/>
            <person name="Gugger P.F."/>
            <person name="Wang M."/>
            <person name="Li H."/>
            <person name="Zhang Y."/>
            <person name="Li Z."/>
            <person name="Wang Q."/>
            <person name="Van de Peer Y."/>
            <person name="Marchal K."/>
            <person name="Chen J."/>
        </authorList>
    </citation>
    <scope>NUCLEOTIDE SEQUENCE [LARGE SCALE GENOMIC DNA]</scope>
    <source>
        <tissue evidence="2">Leaf</tissue>
    </source>
</reference>
<dbReference type="Proteomes" id="UP000607653">
    <property type="component" value="Unassembled WGS sequence"/>
</dbReference>
<evidence type="ECO:0000256" key="1">
    <source>
        <dbReference type="SAM" id="MobiDB-lite"/>
    </source>
</evidence>
<gene>
    <name evidence="2" type="ORF">HUJ06_013485</name>
</gene>
<dbReference type="EMBL" id="DUZY01000005">
    <property type="protein sequence ID" value="DAD39162.1"/>
    <property type="molecule type" value="Genomic_DNA"/>
</dbReference>
<feature type="compositionally biased region" description="Low complexity" evidence="1">
    <location>
        <begin position="1"/>
        <end position="14"/>
    </location>
</feature>
<accession>A0A822Z2A8</accession>
<evidence type="ECO:0000313" key="3">
    <source>
        <dbReference type="Proteomes" id="UP000607653"/>
    </source>
</evidence>
<comment type="caution">
    <text evidence="2">The sequence shown here is derived from an EMBL/GenBank/DDBJ whole genome shotgun (WGS) entry which is preliminary data.</text>
</comment>
<protein>
    <submittedName>
        <fullName evidence="2">Uncharacterized protein</fullName>
    </submittedName>
</protein>
<feature type="region of interest" description="Disordered" evidence="1">
    <location>
        <begin position="1"/>
        <end position="29"/>
    </location>
</feature>
<dbReference type="AlphaFoldDB" id="A0A822Z2A8"/>